<protein>
    <submittedName>
        <fullName evidence="6">Oligopeptide/dipeptide ABC transporter, ATPase subunit</fullName>
    </submittedName>
</protein>
<dbReference type="PANTHER" id="PTHR43776:SF7">
    <property type="entry name" value="D,D-DIPEPTIDE TRANSPORT ATP-BINDING PROTEIN DDPF-RELATED"/>
    <property type="match status" value="1"/>
</dbReference>
<feature type="domain" description="ABC transporter" evidence="5">
    <location>
        <begin position="3"/>
        <end position="214"/>
    </location>
</feature>
<evidence type="ECO:0000259" key="5">
    <source>
        <dbReference type="PROSITE" id="PS50893"/>
    </source>
</evidence>
<dbReference type="InterPro" id="IPR003593">
    <property type="entry name" value="AAA+_ATPase"/>
</dbReference>
<dbReference type="EMBL" id="CP002043">
    <property type="protein sequence ID" value="ADH65058.1"/>
    <property type="molecule type" value="Genomic_DNA"/>
</dbReference>
<keyword evidence="6" id="KW-0614">Plasmid</keyword>
<evidence type="ECO:0000256" key="3">
    <source>
        <dbReference type="ARBA" id="ARBA00022741"/>
    </source>
</evidence>
<keyword evidence="4" id="KW-0067">ATP-binding</keyword>
<geneLocation type="plasmid" evidence="6 7">
    <name>pMESIL01</name>
</geneLocation>
<organism evidence="6 7">
    <name type="scientific">Allomeiothermus silvanus (strain ATCC 700542 / DSM 9946 / NBRC 106475 / NCIMB 13440 / VI-R2)</name>
    <name type="common">Thermus silvanus</name>
    <dbReference type="NCBI Taxonomy" id="526227"/>
    <lineage>
        <taxon>Bacteria</taxon>
        <taxon>Thermotogati</taxon>
        <taxon>Deinococcota</taxon>
        <taxon>Deinococci</taxon>
        <taxon>Thermales</taxon>
        <taxon>Thermaceae</taxon>
        <taxon>Allomeiothermus</taxon>
    </lineage>
</organism>
<dbReference type="GO" id="GO:0005524">
    <property type="term" value="F:ATP binding"/>
    <property type="evidence" value="ECO:0007669"/>
    <property type="project" value="UniProtKB-KW"/>
</dbReference>
<dbReference type="KEGG" id="msv:Mesil_3241"/>
<keyword evidence="7" id="KW-1185">Reference proteome</keyword>
<dbReference type="RefSeq" id="WP_013159582.1">
    <property type="nucleotide sequence ID" value="NC_014213.1"/>
</dbReference>
<dbReference type="PROSITE" id="PS50893">
    <property type="entry name" value="ABC_TRANSPORTER_2"/>
    <property type="match status" value="1"/>
</dbReference>
<dbReference type="OrthoDB" id="9784332at2"/>
<dbReference type="SUPFAM" id="SSF52540">
    <property type="entry name" value="P-loop containing nucleoside triphosphate hydrolases"/>
    <property type="match status" value="1"/>
</dbReference>
<proteinExistence type="inferred from homology"/>
<evidence type="ECO:0000256" key="1">
    <source>
        <dbReference type="ARBA" id="ARBA00005417"/>
    </source>
</evidence>
<keyword evidence="2" id="KW-0813">Transport</keyword>
<dbReference type="AlphaFoldDB" id="D7BIQ2"/>
<evidence type="ECO:0000313" key="6">
    <source>
        <dbReference type="EMBL" id="ADH65058.1"/>
    </source>
</evidence>
<dbReference type="InterPro" id="IPR050319">
    <property type="entry name" value="ABC_transp_ATP-bind"/>
</dbReference>
<dbReference type="PANTHER" id="PTHR43776">
    <property type="entry name" value="TRANSPORT ATP-BINDING PROTEIN"/>
    <property type="match status" value="1"/>
</dbReference>
<dbReference type="eggNOG" id="COG1124">
    <property type="taxonomic scope" value="Bacteria"/>
</dbReference>
<dbReference type="HOGENOM" id="CLU_000604_1_23_0"/>
<evidence type="ECO:0000313" key="7">
    <source>
        <dbReference type="Proteomes" id="UP000001916"/>
    </source>
</evidence>
<gene>
    <name evidence="6" type="ORF">Mesil_3241</name>
</gene>
<name>D7BIQ2_ALLS1</name>
<comment type="similarity">
    <text evidence="1">Belongs to the ABC transporter superfamily.</text>
</comment>
<dbReference type="InterPro" id="IPR003439">
    <property type="entry name" value="ABC_transporter-like_ATP-bd"/>
</dbReference>
<accession>D7BIQ2</accession>
<keyword evidence="3" id="KW-0547">Nucleotide-binding</keyword>
<dbReference type="GO" id="GO:0016887">
    <property type="term" value="F:ATP hydrolysis activity"/>
    <property type="evidence" value="ECO:0007669"/>
    <property type="project" value="InterPro"/>
</dbReference>
<evidence type="ECO:0000256" key="4">
    <source>
        <dbReference type="ARBA" id="ARBA00022840"/>
    </source>
</evidence>
<dbReference type="Proteomes" id="UP000001916">
    <property type="component" value="Plasmid pMESIL01"/>
</dbReference>
<dbReference type="Gene3D" id="3.40.50.300">
    <property type="entry name" value="P-loop containing nucleotide triphosphate hydrolases"/>
    <property type="match status" value="1"/>
</dbReference>
<dbReference type="GO" id="GO:0055085">
    <property type="term" value="P:transmembrane transport"/>
    <property type="evidence" value="ECO:0007669"/>
    <property type="project" value="UniProtKB-ARBA"/>
</dbReference>
<evidence type="ECO:0000256" key="2">
    <source>
        <dbReference type="ARBA" id="ARBA00022448"/>
    </source>
</evidence>
<dbReference type="InterPro" id="IPR027417">
    <property type="entry name" value="P-loop_NTPase"/>
</dbReference>
<dbReference type="SMART" id="SM00382">
    <property type="entry name" value="AAA"/>
    <property type="match status" value="1"/>
</dbReference>
<dbReference type="Pfam" id="PF00005">
    <property type="entry name" value="ABC_tran"/>
    <property type="match status" value="1"/>
</dbReference>
<reference evidence="6 7" key="1">
    <citation type="journal article" date="2010" name="Stand. Genomic Sci.">
        <title>Complete genome sequence of Meiothermus silvanus type strain (VI-R2).</title>
        <authorList>
            <person name="Sikorski J."/>
            <person name="Tindall B.J."/>
            <person name="Lowry S."/>
            <person name="Lucas S."/>
            <person name="Nolan M."/>
            <person name="Copeland A."/>
            <person name="Glavina Del Rio T."/>
            <person name="Tice H."/>
            <person name="Cheng J.F."/>
            <person name="Han C."/>
            <person name="Pitluck S."/>
            <person name="Liolios K."/>
            <person name="Ivanova N."/>
            <person name="Mavromatis K."/>
            <person name="Mikhailova N."/>
            <person name="Pati A."/>
            <person name="Goodwin L."/>
            <person name="Chen A."/>
            <person name="Palaniappan K."/>
            <person name="Land M."/>
            <person name="Hauser L."/>
            <person name="Chang Y.J."/>
            <person name="Jeffries C.D."/>
            <person name="Rohde M."/>
            <person name="Goker M."/>
            <person name="Woyke T."/>
            <person name="Bristow J."/>
            <person name="Eisen J.A."/>
            <person name="Markowitz V."/>
            <person name="Hugenholtz P."/>
            <person name="Kyrpides N.C."/>
            <person name="Klenk H.P."/>
            <person name="Lapidus A."/>
        </authorList>
    </citation>
    <scope>NUCLEOTIDE SEQUENCE [LARGE SCALE GENOMIC DNA]</scope>
    <source>
        <strain evidence="7">ATCC 700542 / DSM 9946 / VI-R2</strain>
        <plasmid evidence="7">Plasmid pMESIL01</plasmid>
    </source>
</reference>
<sequence length="214" mass="23963">MEIQAFDLWKRYGRSWVFRGVSLSLQTGEVVALLGPSGAGKTTLLLALLRLISLDRGQILIDGEDLFRRAPRVYRSLLAYLPQHPEGSFNPRWTLWKSLVEPLYLLGRTGGAKIRVHQVLDQVGLSTRFLERYPHQLSGGELQQASLARALLAEPRFLLADEPTSMLDPIRTANTMHSLLTLVHHRGIGLLFTTHDPELALRVSHRTLTIGVSS</sequence>